<evidence type="ECO:0000313" key="1">
    <source>
        <dbReference type="EMBL" id="KAB6839132.1"/>
    </source>
</evidence>
<sequence>MLDCLNDDELHTLYGYLQRIIDASSDGVPASTAEDAKKRALLIEHPKRRHMTADRA</sequence>
<accession>A0A0A1GQY7</accession>
<proteinExistence type="predicted"/>
<dbReference type="Proteomes" id="UP000466472">
    <property type="component" value="Unassembled WGS sequence"/>
</dbReference>
<evidence type="ECO:0000313" key="2">
    <source>
        <dbReference type="EMBL" id="KAB7057976.1"/>
    </source>
</evidence>
<name>A0A0A1GQY7_BIFLN</name>
<dbReference type="Proteomes" id="UP000461165">
    <property type="component" value="Unassembled WGS sequence"/>
</dbReference>
<evidence type="ECO:0000313" key="12">
    <source>
        <dbReference type="Proteomes" id="UP000476628"/>
    </source>
</evidence>
<dbReference type="RefSeq" id="WP_007051191.1">
    <property type="nucleotide sequence ID" value="NZ_AP014658.1"/>
</dbReference>
<gene>
    <name evidence="5" type="ORF">GBC45_03725</name>
    <name evidence="4" type="ORF">GBC97_00540</name>
    <name evidence="3" type="ORF">GBI83_01425</name>
    <name evidence="2" type="ORF">GBI87_00470</name>
    <name evidence="1" type="ORF">GBK08_00540</name>
    <name evidence="6" type="ORF">GT999_01460</name>
    <name evidence="7" type="ORF">GUA24_01460</name>
</gene>
<evidence type="ECO:0000313" key="13">
    <source>
        <dbReference type="Proteomes" id="UP000478746"/>
    </source>
</evidence>
<evidence type="ECO:0000313" key="4">
    <source>
        <dbReference type="EMBL" id="KAB7138148.1"/>
    </source>
</evidence>
<dbReference type="EMBL" id="WDWU01000001">
    <property type="protein sequence ID" value="KAB7057976.1"/>
    <property type="molecule type" value="Genomic_DNA"/>
</dbReference>
<organism evidence="7 14">
    <name type="scientific">Bifidobacterium longum</name>
    <dbReference type="NCBI Taxonomy" id="216816"/>
    <lineage>
        <taxon>Bacteria</taxon>
        <taxon>Bacillati</taxon>
        <taxon>Actinomycetota</taxon>
        <taxon>Actinomycetes</taxon>
        <taxon>Bifidobacteriales</taxon>
        <taxon>Bifidobacteriaceae</taxon>
        <taxon>Bifidobacterium</taxon>
    </lineage>
</organism>
<dbReference type="EMBL" id="WDUB01000004">
    <property type="protein sequence ID" value="KAB7203681.1"/>
    <property type="molecule type" value="Genomic_DNA"/>
</dbReference>
<evidence type="ECO:0000313" key="6">
    <source>
        <dbReference type="EMBL" id="MZR87994.1"/>
    </source>
</evidence>
<dbReference type="Proteomes" id="UP000476628">
    <property type="component" value="Unassembled WGS sequence"/>
</dbReference>
<dbReference type="Proteomes" id="UP000478746">
    <property type="component" value="Unassembled WGS sequence"/>
</dbReference>
<protein>
    <submittedName>
        <fullName evidence="7">MarR family transcriptional regulator</fullName>
    </submittedName>
</protein>
<evidence type="ECO:0000313" key="3">
    <source>
        <dbReference type="EMBL" id="KAB7074792.1"/>
    </source>
</evidence>
<dbReference type="EMBL" id="WXDR01000002">
    <property type="protein sequence ID" value="MZU07716.1"/>
    <property type="molecule type" value="Genomic_DNA"/>
</dbReference>
<evidence type="ECO:0000313" key="14">
    <source>
        <dbReference type="Proteomes" id="UP000638311"/>
    </source>
</evidence>
<evidence type="ECO:0000313" key="5">
    <source>
        <dbReference type="EMBL" id="KAB7203681.1"/>
    </source>
</evidence>
<dbReference type="Proteomes" id="UP000467387">
    <property type="component" value="Unassembled WGS sequence"/>
</dbReference>
<dbReference type="EMBL" id="WDWL01000002">
    <property type="protein sequence ID" value="KAB7074792.1"/>
    <property type="molecule type" value="Genomic_DNA"/>
</dbReference>
<evidence type="ECO:0000313" key="8">
    <source>
        <dbReference type="Proteomes" id="UP000432196"/>
    </source>
</evidence>
<comment type="caution">
    <text evidence="7">The sequence shown here is derived from an EMBL/GenBank/DDBJ whole genome shotgun (WGS) entry which is preliminary data.</text>
</comment>
<dbReference type="EMBL" id="WEAY01000001">
    <property type="protein sequence ID" value="KAB6839132.1"/>
    <property type="molecule type" value="Genomic_DNA"/>
</dbReference>
<dbReference type="Proteomes" id="UP000638311">
    <property type="component" value="Unassembled WGS sequence"/>
</dbReference>
<dbReference type="GeneID" id="69577765"/>
<evidence type="ECO:0000313" key="11">
    <source>
        <dbReference type="Proteomes" id="UP000467387"/>
    </source>
</evidence>
<evidence type="ECO:0000313" key="7">
    <source>
        <dbReference type="EMBL" id="MZU07716.1"/>
    </source>
</evidence>
<accession>E5XW61</accession>
<dbReference type="AlphaFoldDB" id="A0A0A1GQY7"/>
<dbReference type="Proteomes" id="UP000432196">
    <property type="component" value="Unassembled WGS sequence"/>
</dbReference>
<dbReference type="EMBL" id="WXEF01000002">
    <property type="protein sequence ID" value="MZR87994.1"/>
    <property type="molecule type" value="Genomic_DNA"/>
</dbReference>
<dbReference type="EMBL" id="WDVF01000001">
    <property type="protein sequence ID" value="KAB7138148.1"/>
    <property type="molecule type" value="Genomic_DNA"/>
</dbReference>
<evidence type="ECO:0000313" key="10">
    <source>
        <dbReference type="Proteomes" id="UP000466472"/>
    </source>
</evidence>
<reference evidence="8 9" key="1">
    <citation type="journal article" date="2019" name="Nat. Med.">
        <title>A library of human gut bacterial isolates paired with longitudinal multiomics data enables mechanistic microbiome research.</title>
        <authorList>
            <person name="Poyet M."/>
            <person name="Groussin M."/>
            <person name="Gibbons S.M."/>
            <person name="Avila-Pacheco J."/>
            <person name="Jiang X."/>
            <person name="Kearney S.M."/>
            <person name="Perrotta A.R."/>
            <person name="Berdy B."/>
            <person name="Zhao S."/>
            <person name="Lieberman T.D."/>
            <person name="Swanson P.K."/>
            <person name="Smith M."/>
            <person name="Roesemann S."/>
            <person name="Alexander J.E."/>
            <person name="Rich S.A."/>
            <person name="Livny J."/>
            <person name="Vlamakis H."/>
            <person name="Clish C."/>
            <person name="Bullock K."/>
            <person name="Deik A."/>
            <person name="Scott J."/>
            <person name="Pierce K.A."/>
            <person name="Xavier R.J."/>
            <person name="Alm E.J."/>
        </authorList>
    </citation>
    <scope>NUCLEOTIDE SEQUENCE</scope>
    <source>
        <strain evidence="5 12">BIOML-A136</strain>
        <strain evidence="4 9">BIOML-A166</strain>
        <strain evidence="3 8">BIOML-A201</strain>
        <strain evidence="2 11">BIOML-A210</strain>
        <strain evidence="1 13">BIOML-A320</strain>
        <strain evidence="6 10">BIOML-A395</strain>
        <strain evidence="7">BIOML-A409</strain>
    </source>
</reference>
<evidence type="ECO:0000313" key="9">
    <source>
        <dbReference type="Proteomes" id="UP000461165"/>
    </source>
</evidence>